<proteinExistence type="inferred from homology"/>
<dbReference type="Pfam" id="PF00535">
    <property type="entry name" value="Glycos_transf_2"/>
    <property type="match status" value="1"/>
</dbReference>
<organism evidence="6 7">
    <name type="scientific">Clostridium felsineum</name>
    <dbReference type="NCBI Taxonomy" id="36839"/>
    <lineage>
        <taxon>Bacteria</taxon>
        <taxon>Bacillati</taxon>
        <taxon>Bacillota</taxon>
        <taxon>Clostridia</taxon>
        <taxon>Eubacteriales</taxon>
        <taxon>Clostridiaceae</taxon>
        <taxon>Clostridium</taxon>
    </lineage>
</organism>
<keyword evidence="4" id="KW-0808">Transferase</keyword>
<name>A0A1S8MDD1_9CLOT</name>
<evidence type="ECO:0000259" key="5">
    <source>
        <dbReference type="Pfam" id="PF00535"/>
    </source>
</evidence>
<dbReference type="KEGG" id="crw:CROST_020740"/>
<dbReference type="PANTHER" id="PTHR43179:SF12">
    <property type="entry name" value="GALACTOFURANOSYLTRANSFERASE GLFT2"/>
    <property type="match status" value="1"/>
</dbReference>
<comment type="similarity">
    <text evidence="2">Belongs to the glycosyltransferase 2 family.</text>
</comment>
<dbReference type="STRING" id="84029.CROST_37200"/>
<evidence type="ECO:0000313" key="7">
    <source>
        <dbReference type="Proteomes" id="UP000190951"/>
    </source>
</evidence>
<evidence type="ECO:0000256" key="2">
    <source>
        <dbReference type="ARBA" id="ARBA00006739"/>
    </source>
</evidence>
<dbReference type="CDD" id="cd04186">
    <property type="entry name" value="GT_2_like_c"/>
    <property type="match status" value="1"/>
</dbReference>
<keyword evidence="7" id="KW-1185">Reference proteome</keyword>
<dbReference type="InterPro" id="IPR029044">
    <property type="entry name" value="Nucleotide-diphossugar_trans"/>
</dbReference>
<protein>
    <recommendedName>
        <fullName evidence="5">Glycosyltransferase 2-like domain-containing protein</fullName>
    </recommendedName>
</protein>
<dbReference type="GO" id="GO:0016757">
    <property type="term" value="F:glycosyltransferase activity"/>
    <property type="evidence" value="ECO:0007669"/>
    <property type="project" value="UniProtKB-KW"/>
</dbReference>
<dbReference type="PANTHER" id="PTHR43179">
    <property type="entry name" value="RHAMNOSYLTRANSFERASE WBBL"/>
    <property type="match status" value="1"/>
</dbReference>
<dbReference type="EMBL" id="CP096983">
    <property type="protein sequence ID" value="URZ11357.1"/>
    <property type="molecule type" value="Genomic_DNA"/>
</dbReference>
<dbReference type="Gene3D" id="3.90.550.10">
    <property type="entry name" value="Spore Coat Polysaccharide Biosynthesis Protein SpsA, Chain A"/>
    <property type="match status" value="1"/>
</dbReference>
<feature type="domain" description="Glycosyltransferase 2-like" evidence="5">
    <location>
        <begin position="7"/>
        <end position="159"/>
    </location>
</feature>
<dbReference type="AlphaFoldDB" id="A0A1S8MDD1"/>
<reference evidence="6 7" key="1">
    <citation type="submission" date="2022-04" db="EMBL/GenBank/DDBJ databases">
        <title>Genome sequence of C. roseum typestrain.</title>
        <authorList>
            <person name="Poehlein A."/>
            <person name="Schoch T."/>
            <person name="Duerre P."/>
            <person name="Daniel R."/>
        </authorList>
    </citation>
    <scope>NUCLEOTIDE SEQUENCE [LARGE SCALE GENOMIC DNA]</scope>
    <source>
        <strain evidence="6 7">DSM 7320</strain>
    </source>
</reference>
<keyword evidence="3" id="KW-0328">Glycosyltransferase</keyword>
<evidence type="ECO:0000256" key="3">
    <source>
        <dbReference type="ARBA" id="ARBA00022676"/>
    </source>
</evidence>
<dbReference type="InterPro" id="IPR001173">
    <property type="entry name" value="Glyco_trans_2-like"/>
</dbReference>
<evidence type="ECO:0000256" key="1">
    <source>
        <dbReference type="ARBA" id="ARBA00004776"/>
    </source>
</evidence>
<evidence type="ECO:0000256" key="4">
    <source>
        <dbReference type="ARBA" id="ARBA00022679"/>
    </source>
</evidence>
<dbReference type="SUPFAM" id="SSF53448">
    <property type="entry name" value="Nucleotide-diphospho-sugar transferases"/>
    <property type="match status" value="1"/>
</dbReference>
<sequence length="299" mass="35248">MKTPLVSIVTICWNRKAEICESLYNIKKIDYESLEIIVVDNASTDGTIEKIEKDFKEVKLVKMTKNLGIEAYNVGFKEAKGEYIVILDDDSFPEKNSIKRMVEKFQKDDELGMVAFDVRNYYNYDEVKKMNLEENFDGEAAEADDYIMAFNGAGAGVRTNVLKEAGFYPEEFFLYWNEQDTAFRILDMGYKIKFFADVIAYHKYSPQNRTSLRAPFYYTRNAFFLVWKNYSTKFALKKTMELIYSCFYFSMEQKTSIYLKAMWNAFINFNKIKGKRKVVNKYIEENLRIPLNVSFTFYK</sequence>
<accession>A0A1S8MDD1</accession>
<dbReference type="RefSeq" id="WP_077832681.1">
    <property type="nucleotide sequence ID" value="NZ_CP096983.1"/>
</dbReference>
<gene>
    <name evidence="6" type="ORF">CROST_020740</name>
</gene>
<dbReference type="Proteomes" id="UP000190951">
    <property type="component" value="Chromosome"/>
</dbReference>
<comment type="pathway">
    <text evidence="1">Cell wall biogenesis; cell wall polysaccharide biosynthesis.</text>
</comment>
<evidence type="ECO:0000313" key="6">
    <source>
        <dbReference type="EMBL" id="URZ11357.1"/>
    </source>
</evidence>